<evidence type="ECO:0000256" key="6">
    <source>
        <dbReference type="ARBA" id="ARBA00009999"/>
    </source>
</evidence>
<accession>A0A0P7BPU7</accession>
<evidence type="ECO:0000256" key="11">
    <source>
        <dbReference type="ARBA" id="ARBA00022842"/>
    </source>
</evidence>
<evidence type="ECO:0000256" key="2">
    <source>
        <dbReference type="ARBA" id="ARBA00001936"/>
    </source>
</evidence>
<name>A0A0P7BPU7_9HYPO</name>
<feature type="region of interest" description="Disordered" evidence="13">
    <location>
        <begin position="601"/>
        <end position="788"/>
    </location>
</feature>
<proteinExistence type="inferred from homology"/>
<feature type="domain" description="HD/PDEase" evidence="14">
    <location>
        <begin position="76"/>
        <end position="199"/>
    </location>
</feature>
<comment type="subunit">
    <text evidence="7">Homodimer.</text>
</comment>
<feature type="compositionally biased region" description="Low complexity" evidence="13">
    <location>
        <begin position="404"/>
        <end position="416"/>
    </location>
</feature>
<feature type="compositionally biased region" description="Polar residues" evidence="13">
    <location>
        <begin position="658"/>
        <end position="680"/>
    </location>
</feature>
<comment type="caution">
    <text evidence="15">The sequence shown here is derived from an EMBL/GenBank/DDBJ whole genome shotgun (WGS) entry which is preliminary data.</text>
</comment>
<keyword evidence="11" id="KW-0460">Magnesium</keyword>
<evidence type="ECO:0000256" key="8">
    <source>
        <dbReference type="ARBA" id="ARBA00012964"/>
    </source>
</evidence>
<keyword evidence="10" id="KW-0378">Hydrolase</keyword>
<reference evidence="15 16" key="1">
    <citation type="submission" date="2015-09" db="EMBL/GenBank/DDBJ databases">
        <title>Draft genome of a European isolate of the apple canker pathogen Neonectria ditissima.</title>
        <authorList>
            <person name="Gomez-Cortecero A."/>
            <person name="Harrison R.J."/>
            <person name="Armitage A.D."/>
        </authorList>
    </citation>
    <scope>NUCLEOTIDE SEQUENCE [LARGE SCALE GENOMIC DNA]</scope>
    <source>
        <strain evidence="15 16">R09/05</strain>
    </source>
</reference>
<dbReference type="EMBL" id="LKCW01000003">
    <property type="protein sequence ID" value="KPM46015.1"/>
    <property type="molecule type" value="Genomic_DNA"/>
</dbReference>
<comment type="cofactor">
    <cofactor evidence="2">
        <name>Mn(2+)</name>
        <dbReference type="ChEBI" id="CHEBI:29035"/>
    </cofactor>
</comment>
<keyword evidence="12" id="KW-0170">Cobalt</keyword>
<comment type="cofactor">
    <cofactor evidence="4">
        <name>Mg(2+)</name>
        <dbReference type="ChEBI" id="CHEBI:18420"/>
    </cofactor>
</comment>
<feature type="compositionally biased region" description="Low complexity" evidence="13">
    <location>
        <begin position="687"/>
        <end position="726"/>
    </location>
</feature>
<dbReference type="InterPro" id="IPR006674">
    <property type="entry name" value="HD_domain"/>
</dbReference>
<evidence type="ECO:0000256" key="9">
    <source>
        <dbReference type="ARBA" id="ARBA00022723"/>
    </source>
</evidence>
<evidence type="ECO:0000256" key="3">
    <source>
        <dbReference type="ARBA" id="ARBA00001941"/>
    </source>
</evidence>
<evidence type="ECO:0000256" key="4">
    <source>
        <dbReference type="ARBA" id="ARBA00001946"/>
    </source>
</evidence>
<dbReference type="InterPro" id="IPR039356">
    <property type="entry name" value="YfbR/HDDC2"/>
</dbReference>
<dbReference type="SMART" id="SM00471">
    <property type="entry name" value="HDc"/>
    <property type="match status" value="1"/>
</dbReference>
<evidence type="ECO:0000313" key="16">
    <source>
        <dbReference type="Proteomes" id="UP000050424"/>
    </source>
</evidence>
<evidence type="ECO:0000256" key="13">
    <source>
        <dbReference type="SAM" id="MobiDB-lite"/>
    </source>
</evidence>
<evidence type="ECO:0000256" key="5">
    <source>
        <dbReference type="ARBA" id="ARBA00004074"/>
    </source>
</evidence>
<dbReference type="PANTHER" id="PTHR11845:SF13">
    <property type="entry name" value="5'-DEOXYNUCLEOTIDASE HDDC2"/>
    <property type="match status" value="1"/>
</dbReference>
<evidence type="ECO:0000256" key="1">
    <source>
        <dbReference type="ARBA" id="ARBA00001638"/>
    </source>
</evidence>
<dbReference type="SUPFAM" id="SSF109604">
    <property type="entry name" value="HD-domain/PDEase-like"/>
    <property type="match status" value="1"/>
</dbReference>
<evidence type="ECO:0000259" key="14">
    <source>
        <dbReference type="SMART" id="SM00471"/>
    </source>
</evidence>
<comment type="similarity">
    <text evidence="6">Belongs to the HDDC2 family.</text>
</comment>
<dbReference type="Pfam" id="PF13023">
    <property type="entry name" value="HD_3"/>
    <property type="match status" value="1"/>
</dbReference>
<dbReference type="Proteomes" id="UP000050424">
    <property type="component" value="Unassembled WGS sequence"/>
</dbReference>
<evidence type="ECO:0000256" key="12">
    <source>
        <dbReference type="ARBA" id="ARBA00023285"/>
    </source>
</evidence>
<comment type="catalytic activity">
    <reaction evidence="1">
        <text>a 2'-deoxyribonucleoside 5'-phosphate + H2O = a 2'-deoxyribonucleoside + phosphate</text>
        <dbReference type="Rhea" id="RHEA:36167"/>
        <dbReference type="ChEBI" id="CHEBI:15377"/>
        <dbReference type="ChEBI" id="CHEBI:18274"/>
        <dbReference type="ChEBI" id="CHEBI:43474"/>
        <dbReference type="ChEBI" id="CHEBI:65317"/>
        <dbReference type="EC" id="3.1.3.89"/>
    </reaction>
</comment>
<dbReference type="Gene3D" id="1.10.3210.10">
    <property type="entry name" value="Hypothetical protein af1432"/>
    <property type="match status" value="1"/>
</dbReference>
<organism evidence="15 16">
    <name type="scientific">Neonectria ditissima</name>
    <dbReference type="NCBI Taxonomy" id="78410"/>
    <lineage>
        <taxon>Eukaryota</taxon>
        <taxon>Fungi</taxon>
        <taxon>Dikarya</taxon>
        <taxon>Ascomycota</taxon>
        <taxon>Pezizomycotina</taxon>
        <taxon>Sordariomycetes</taxon>
        <taxon>Hypocreomycetidae</taxon>
        <taxon>Hypocreales</taxon>
        <taxon>Nectriaceae</taxon>
        <taxon>Neonectria</taxon>
    </lineage>
</organism>
<protein>
    <recommendedName>
        <fullName evidence="8">5'-deoxynucleotidase</fullName>
        <ecNumber evidence="8">3.1.3.89</ecNumber>
    </recommendedName>
</protein>
<dbReference type="EC" id="3.1.3.89" evidence="8"/>
<evidence type="ECO:0000313" key="15">
    <source>
        <dbReference type="EMBL" id="KPM46015.1"/>
    </source>
</evidence>
<dbReference type="PANTHER" id="PTHR11845">
    <property type="entry name" value="5'-DEOXYNUCLEOTIDASE HDDC2"/>
    <property type="match status" value="1"/>
</dbReference>
<dbReference type="GO" id="GO:0046872">
    <property type="term" value="F:metal ion binding"/>
    <property type="evidence" value="ECO:0007669"/>
    <property type="project" value="UniProtKB-KW"/>
</dbReference>
<sequence>MGSKPGQDQEGDVDVSNLGFTPVVKVDGPWTVEKAIQEVPGGAPEEGSSSPLAFFHTLERLKTTKREGWRRFGIFRGESIADHMYRMSLISMFAPAALAPRLDLAKCVKMCLIHDMAELLVGDITPVDGVPKPEKSRREAETMDFLTKNLLRNVAGGTTGSDIRAIWQEYEDSETLDSHFVHDVDKLELLLQMVEYEKRGQGKLDLGEFAYVATKMTLPEMQAWGRDVLKEREEFWGAREHVHGEKGVDGGVQVDLRVRWVYLGYKAASLAASIARGVTSATLCHHPAADSTLPVRRPAPIANPPAHQTQSRSRALRCVSAPAEQLVLSTAPFRSAFLVAAKCEPNLPPRPPPSPPPDVLGLRIAFLSKPAMTVPSHFHMPGAFHAEGVHPGLFRPPISPSSSASYGYAPRAAAPGDSHTKRKRHRHEISRSQEMPVDDDMDGNGYFTTPAATHGRQQDRHYHLAGQLGTPYGGPVESNFMDESLYSDSDYRRALGSKRTCDDVDRTMDDPIAFFNLDPQPAPSQGWGSFAVSTLGGVVGKVWEFCKAGAFRGFQAGGGRAFRVTAEGVREIHSLDEKSFEHQHIPGHFPQMEPQLEPVEERIDSGASTPTRPATKRRHTDHRDDLGRNWVIVGDSDPNVPAKTPQRRSQRPTPRSRNSGPSMTTGRRISTPASRVASTPTPTPGQRRPASRPSSRLSHAPSPSLPSGRSSSRLSHAPSSSLPSGRPASTASFASFRSPSPTKIPQPAPSRRRNSVAPSQSPVVHGHRRSQSNASTASNRGGADASPRLTAEAKHLAARRKMEERDADVRIAAFNKQLQDMIRQGKEALGTTIEVEGTWEDD</sequence>
<feature type="region of interest" description="Disordered" evidence="13">
    <location>
        <begin position="404"/>
        <end position="443"/>
    </location>
</feature>
<comment type="cofactor">
    <cofactor evidence="3">
        <name>Co(2+)</name>
        <dbReference type="ChEBI" id="CHEBI:48828"/>
    </cofactor>
</comment>
<dbReference type="InterPro" id="IPR003607">
    <property type="entry name" value="HD/PDEase_dom"/>
</dbReference>
<dbReference type="AlphaFoldDB" id="A0A0P7BPU7"/>
<keyword evidence="16" id="KW-1185">Reference proteome</keyword>
<evidence type="ECO:0000256" key="10">
    <source>
        <dbReference type="ARBA" id="ARBA00022801"/>
    </source>
</evidence>
<dbReference type="FunFam" id="1.10.3210.10:FF:000011">
    <property type="entry name" value="HD domain-containing protein 2"/>
    <property type="match status" value="1"/>
</dbReference>
<evidence type="ECO:0000256" key="7">
    <source>
        <dbReference type="ARBA" id="ARBA00011738"/>
    </source>
</evidence>
<dbReference type="GO" id="GO:0009159">
    <property type="term" value="P:deoxyribonucleoside monophosphate catabolic process"/>
    <property type="evidence" value="ECO:0007669"/>
    <property type="project" value="UniProtKB-ARBA"/>
</dbReference>
<gene>
    <name evidence="15" type="ORF">AK830_g450</name>
</gene>
<comment type="function">
    <text evidence="5">Catalyzes the dephosphorylation of the nucleoside 5'-monophosphates deoxyadenosine monophosphate (dAMP), deoxycytidine monophosphate (dCMP), deoxyguanosine monophosphate (dGMP) and deoxythymidine monophosphate (dTMP).</text>
</comment>
<dbReference type="GO" id="GO:0002953">
    <property type="term" value="F:5'-deoxynucleotidase activity"/>
    <property type="evidence" value="ECO:0007669"/>
    <property type="project" value="UniProtKB-EC"/>
</dbReference>
<feature type="compositionally biased region" description="Polar residues" evidence="13">
    <location>
        <begin position="727"/>
        <end position="741"/>
    </location>
</feature>
<dbReference type="GO" id="GO:0005737">
    <property type="term" value="C:cytoplasm"/>
    <property type="evidence" value="ECO:0007669"/>
    <property type="project" value="TreeGrafter"/>
</dbReference>
<keyword evidence="9" id="KW-0479">Metal-binding</keyword>
<dbReference type="STRING" id="78410.A0A0P7BPU7"/>
<dbReference type="OrthoDB" id="10254258at2759"/>